<dbReference type="Proteomes" id="UP001595843">
    <property type="component" value="Unassembled WGS sequence"/>
</dbReference>
<dbReference type="RefSeq" id="WP_380706037.1">
    <property type="nucleotide sequence ID" value="NZ_JBHSAP010000018.1"/>
</dbReference>
<evidence type="ECO:0000313" key="2">
    <source>
        <dbReference type="EMBL" id="MFC4078215.1"/>
    </source>
</evidence>
<evidence type="ECO:0000256" key="1">
    <source>
        <dbReference type="SAM" id="Phobius"/>
    </source>
</evidence>
<proteinExistence type="predicted"/>
<feature type="transmembrane region" description="Helical" evidence="1">
    <location>
        <begin position="41"/>
        <end position="67"/>
    </location>
</feature>
<name>A0ABV8JIK2_9BACL</name>
<dbReference type="EMBL" id="JBHSAP010000018">
    <property type="protein sequence ID" value="MFC4078215.1"/>
    <property type="molecule type" value="Genomic_DNA"/>
</dbReference>
<keyword evidence="1" id="KW-1133">Transmembrane helix</keyword>
<keyword evidence="1" id="KW-0472">Membrane</keyword>
<evidence type="ECO:0008006" key="4">
    <source>
        <dbReference type="Google" id="ProtNLM"/>
    </source>
</evidence>
<accession>A0ABV8JIK2</accession>
<sequence length="207" mass="22752">MMHEILRQSLRWAILVTLITALLSILLHAASATLLRGLPLWGGMVVVLIIILVGVVFDMMGIAAAAARECPFHSMASRKIPGARHSIVIIRKADQFSSFCNDVVGDISGIVSGAAGFAVVVALVVSLDFHEGRWLLETLTIGLISALTVGSKALGKTFSIRFANEIIFRLGKLLFILENRFHIRVFNVKNKKKRKRKRGVLRAPRTD</sequence>
<feature type="transmembrane region" description="Helical" evidence="1">
    <location>
        <begin position="107"/>
        <end position="127"/>
    </location>
</feature>
<keyword evidence="1" id="KW-0812">Transmembrane</keyword>
<keyword evidence="3" id="KW-1185">Reference proteome</keyword>
<organism evidence="2 3">
    <name type="scientific">Salinithrix halophila</name>
    <dbReference type="NCBI Taxonomy" id="1485204"/>
    <lineage>
        <taxon>Bacteria</taxon>
        <taxon>Bacillati</taxon>
        <taxon>Bacillota</taxon>
        <taxon>Bacilli</taxon>
        <taxon>Bacillales</taxon>
        <taxon>Thermoactinomycetaceae</taxon>
        <taxon>Salinithrix</taxon>
    </lineage>
</organism>
<comment type="caution">
    <text evidence="2">The sequence shown here is derived from an EMBL/GenBank/DDBJ whole genome shotgun (WGS) entry which is preliminary data.</text>
</comment>
<feature type="transmembrane region" description="Helical" evidence="1">
    <location>
        <begin position="12"/>
        <end position="35"/>
    </location>
</feature>
<evidence type="ECO:0000313" key="3">
    <source>
        <dbReference type="Proteomes" id="UP001595843"/>
    </source>
</evidence>
<reference evidence="3" key="1">
    <citation type="journal article" date="2019" name="Int. J. Syst. Evol. Microbiol.">
        <title>The Global Catalogue of Microorganisms (GCM) 10K type strain sequencing project: providing services to taxonomists for standard genome sequencing and annotation.</title>
        <authorList>
            <consortium name="The Broad Institute Genomics Platform"/>
            <consortium name="The Broad Institute Genome Sequencing Center for Infectious Disease"/>
            <person name="Wu L."/>
            <person name="Ma J."/>
        </authorList>
    </citation>
    <scope>NUCLEOTIDE SEQUENCE [LARGE SCALE GENOMIC DNA]</scope>
    <source>
        <strain evidence="3">IBRC-M 10813</strain>
    </source>
</reference>
<gene>
    <name evidence="2" type="ORF">ACFOUO_15555</name>
</gene>
<protein>
    <recommendedName>
        <fullName evidence="4">CNNM transmembrane domain-containing protein</fullName>
    </recommendedName>
</protein>